<evidence type="ECO:0000256" key="9">
    <source>
        <dbReference type="ARBA" id="ARBA00023134"/>
    </source>
</evidence>
<keyword evidence="12" id="KW-1185">Reference proteome</keyword>
<evidence type="ECO:0000313" key="12">
    <source>
        <dbReference type="Proteomes" id="UP001362899"/>
    </source>
</evidence>
<keyword evidence="7" id="KW-0808">Transferase</keyword>
<keyword evidence="9" id="KW-0342">GTP-binding</keyword>
<comment type="cofactor">
    <cofactor evidence="1">
        <name>Mg(2+)</name>
        <dbReference type="ChEBI" id="CHEBI:18420"/>
    </cofactor>
</comment>
<evidence type="ECO:0000313" key="11">
    <source>
        <dbReference type="EMBL" id="GMM51958.1"/>
    </source>
</evidence>
<gene>
    <name evidence="11" type="ORF">DASB73_029210</name>
</gene>
<evidence type="ECO:0000256" key="7">
    <source>
        <dbReference type="ARBA" id="ARBA00022679"/>
    </source>
</evidence>
<dbReference type="Proteomes" id="UP001362899">
    <property type="component" value="Unassembled WGS sequence"/>
</dbReference>
<evidence type="ECO:0000256" key="6">
    <source>
        <dbReference type="ARBA" id="ARBA00022676"/>
    </source>
</evidence>
<dbReference type="EMBL" id="BTGC01000008">
    <property type="protein sequence ID" value="GMM51958.1"/>
    <property type="molecule type" value="Genomic_DNA"/>
</dbReference>
<dbReference type="Pfam" id="PF14681">
    <property type="entry name" value="UPRTase"/>
    <property type="match status" value="1"/>
</dbReference>
<evidence type="ECO:0000256" key="4">
    <source>
        <dbReference type="ARBA" id="ARBA00011894"/>
    </source>
</evidence>
<dbReference type="InterPro" id="IPR029057">
    <property type="entry name" value="PRTase-like"/>
</dbReference>
<dbReference type="NCBIfam" id="NF001097">
    <property type="entry name" value="PRK00129.1"/>
    <property type="match status" value="1"/>
</dbReference>
<comment type="caution">
    <text evidence="11">The sequence shown here is derived from an EMBL/GenBank/DDBJ whole genome shotgun (WGS) entry which is preliminary data.</text>
</comment>
<accession>A0AAV5RMH8</accession>
<dbReference type="CDD" id="cd06223">
    <property type="entry name" value="PRTases_typeI"/>
    <property type="match status" value="1"/>
</dbReference>
<evidence type="ECO:0000256" key="1">
    <source>
        <dbReference type="ARBA" id="ARBA00001946"/>
    </source>
</evidence>
<dbReference type="GO" id="GO:0004845">
    <property type="term" value="F:uracil phosphoribosyltransferase activity"/>
    <property type="evidence" value="ECO:0007669"/>
    <property type="project" value="UniProtKB-EC"/>
</dbReference>
<evidence type="ECO:0000256" key="3">
    <source>
        <dbReference type="ARBA" id="ARBA00009516"/>
    </source>
</evidence>
<dbReference type="EC" id="2.4.2.9" evidence="4"/>
<protein>
    <recommendedName>
        <fullName evidence="4">uracil phosphoribosyltransferase</fullName>
        <ecNumber evidence="4">2.4.2.9</ecNumber>
    </recommendedName>
</protein>
<comment type="pathway">
    <text evidence="2">Pyrimidine metabolism; UMP biosynthesis via salvage pathway; UMP from uracil: step 1/1.</text>
</comment>
<evidence type="ECO:0000256" key="8">
    <source>
        <dbReference type="ARBA" id="ARBA00022741"/>
    </source>
</evidence>
<keyword evidence="6 11" id="KW-0328">Glycosyltransferase</keyword>
<dbReference type="GO" id="GO:0008655">
    <property type="term" value="P:pyrimidine-containing compound salvage"/>
    <property type="evidence" value="ECO:0007669"/>
    <property type="project" value="UniProtKB-ARBA"/>
</dbReference>
<dbReference type="GO" id="GO:0005525">
    <property type="term" value="F:GTP binding"/>
    <property type="evidence" value="ECO:0007669"/>
    <property type="project" value="UniProtKB-KW"/>
</dbReference>
<name>A0AAV5RMH8_STABA</name>
<organism evidence="11 12">
    <name type="scientific">Starmerella bacillaris</name>
    <name type="common">Yeast</name>
    <name type="synonym">Candida zemplinina</name>
    <dbReference type="NCBI Taxonomy" id="1247836"/>
    <lineage>
        <taxon>Eukaryota</taxon>
        <taxon>Fungi</taxon>
        <taxon>Dikarya</taxon>
        <taxon>Ascomycota</taxon>
        <taxon>Saccharomycotina</taxon>
        <taxon>Dipodascomycetes</taxon>
        <taxon>Dipodascales</taxon>
        <taxon>Trichomonascaceae</taxon>
        <taxon>Starmerella</taxon>
    </lineage>
</organism>
<evidence type="ECO:0000256" key="5">
    <source>
        <dbReference type="ARBA" id="ARBA00022533"/>
    </source>
</evidence>
<evidence type="ECO:0000259" key="10">
    <source>
        <dbReference type="Pfam" id="PF14681"/>
    </source>
</evidence>
<proteinExistence type="inferred from homology"/>
<dbReference type="SUPFAM" id="SSF53271">
    <property type="entry name" value="PRTase-like"/>
    <property type="match status" value="1"/>
</dbReference>
<feature type="domain" description="Phosphoribosyltransferase" evidence="10">
    <location>
        <begin position="8"/>
        <end position="210"/>
    </location>
</feature>
<dbReference type="AlphaFoldDB" id="A0AAV5RMH8"/>
<reference evidence="11 12" key="1">
    <citation type="journal article" date="2023" name="Elife">
        <title>Identification of key yeast species and microbe-microbe interactions impacting larval growth of Drosophila in the wild.</title>
        <authorList>
            <person name="Mure A."/>
            <person name="Sugiura Y."/>
            <person name="Maeda R."/>
            <person name="Honda K."/>
            <person name="Sakurai N."/>
            <person name="Takahashi Y."/>
            <person name="Watada M."/>
            <person name="Katoh T."/>
            <person name="Gotoh A."/>
            <person name="Gotoh Y."/>
            <person name="Taniguchi I."/>
            <person name="Nakamura K."/>
            <person name="Hayashi T."/>
            <person name="Katayama T."/>
            <person name="Uemura T."/>
            <person name="Hattori Y."/>
        </authorList>
    </citation>
    <scope>NUCLEOTIDE SEQUENCE [LARGE SCALE GENOMIC DNA]</scope>
    <source>
        <strain evidence="11 12">SB-73</strain>
    </source>
</reference>
<dbReference type="Gene3D" id="3.40.50.2020">
    <property type="match status" value="1"/>
</dbReference>
<keyword evidence="8" id="KW-0547">Nucleotide-binding</keyword>
<comment type="similarity">
    <text evidence="3">Belongs to the UPRTase family.</text>
</comment>
<evidence type="ECO:0000256" key="2">
    <source>
        <dbReference type="ARBA" id="ARBA00005180"/>
    </source>
</evidence>
<dbReference type="FunFam" id="3.40.50.2020:FF:000023">
    <property type="entry name" value="Probable uracil phosphoribosyltransferase"/>
    <property type="match status" value="1"/>
</dbReference>
<dbReference type="InterPro" id="IPR000836">
    <property type="entry name" value="PRTase_dom"/>
</dbReference>
<sequence length="210" mass="23627">MPITVLEPTKQLEGLYTVLRDRETERAQFIFFADRIIRLLVEKGLDMLPVTPKTVITPTGAEYQGVEFQGHICGVSIIRAGESMEQGLRACCRSVRIGKILIQRNEETAKPHLYYEKLPTDIADRYVFLLDPMLATGGSALMAIDVLMKRGVPPERIIFLNLIASPEGLDNFNRLHPKVHIVTGKIDSNLDDKAYIYPGLGDFGDRYYST</sequence>
<keyword evidence="5" id="KW-0021">Allosteric enzyme</keyword>